<evidence type="ECO:0000313" key="1">
    <source>
        <dbReference type="EMBL" id="KAI9904623.1"/>
    </source>
</evidence>
<keyword evidence="2" id="KW-1185">Reference proteome</keyword>
<accession>A0ACC0VFT4</accession>
<organism evidence="1 2">
    <name type="scientific">Trichothecium roseum</name>
    <dbReference type="NCBI Taxonomy" id="47278"/>
    <lineage>
        <taxon>Eukaryota</taxon>
        <taxon>Fungi</taxon>
        <taxon>Dikarya</taxon>
        <taxon>Ascomycota</taxon>
        <taxon>Pezizomycotina</taxon>
        <taxon>Sordariomycetes</taxon>
        <taxon>Hypocreomycetidae</taxon>
        <taxon>Hypocreales</taxon>
        <taxon>Hypocreales incertae sedis</taxon>
        <taxon>Trichothecium</taxon>
    </lineage>
</organism>
<evidence type="ECO:0000313" key="2">
    <source>
        <dbReference type="Proteomes" id="UP001163324"/>
    </source>
</evidence>
<dbReference type="Proteomes" id="UP001163324">
    <property type="component" value="Chromosome 1"/>
</dbReference>
<dbReference type="EMBL" id="CM047940">
    <property type="protein sequence ID" value="KAI9904623.1"/>
    <property type="molecule type" value="Genomic_DNA"/>
</dbReference>
<reference evidence="1" key="1">
    <citation type="submission" date="2022-10" db="EMBL/GenBank/DDBJ databases">
        <title>Complete Genome of Trichothecium roseum strain YXFP-22015, a Plant Pathogen Isolated from Citrus.</title>
        <authorList>
            <person name="Wang Y."/>
            <person name="Zhu L."/>
        </authorList>
    </citation>
    <scope>NUCLEOTIDE SEQUENCE</scope>
    <source>
        <strain evidence="1">YXFP-22015</strain>
    </source>
</reference>
<gene>
    <name evidence="1" type="ORF">N3K66_001152</name>
</gene>
<name>A0ACC0VFT4_9HYPO</name>
<proteinExistence type="predicted"/>
<comment type="caution">
    <text evidence="1">The sequence shown here is derived from an EMBL/GenBank/DDBJ whole genome shotgun (WGS) entry which is preliminary data.</text>
</comment>
<sequence>MEGSEFGSSTQSPANPSTSVATSVPRTSPRKTPVSPKRSAKRTSPKSGVATGKDPIYASRSTLKSTPKPLLPFTERRSQEDKGLSRTKKEDDAEKWEVAPDGSSAGREGRQFTVANVGNNGRIYLRPSVRPTNQRYPQPDFKFPMTPPDTAGLDTLLAESVFGGVDGDVRNAQWSPLPRPSPPSGRPSYLLSSPPLAASNRHRRALSDSTVQEVHATHESEAGAFKIVISKAKDENRPRTTEDVDPNALPQLDINIPSWRIGVPKFSGTGTPLLRGSSYAPSEAMSGISALDRSQHGQVASPLLLSRRPSTLQVPHTGLPGSAQPRSPATPRPPAKLSPSQQTRIVRSTFMSTRIVIEPAMFDDLTFQPACDDRLIVRYAPSSRAVTAATPPRLVAEITSPNFLDYELISDFFLTFRAFLDPLELLRMLVARLRWAVKRQDQIGMIVHVRTFVALRHWILNYFVDDFVADQELRVVFCNLINGFVEELAENRRSHQVHLKTIKELKKCWRRICDHYWDASDVEDLSAPVLPGGVAGHRNTCQQRNSGPPQIGDDFTHLRNGQSESSFSADVQRAGHIRESTMGTIQPMALDNAGKKTSRMNTASPMSMSSLDVVSCSFPTKNMRSLPPDLAHPLSAHPVSSTSVHNQTGPVATTPKTLVGKRVRARTNDERKTRQSNSTGQRSPDKASFKDQEFPMFAPYAGGLVRGNVLPPTQPFVDVTERRPGGSNQRLTTVFQGQKRPPSQQASNAMSSHGMKRLIGSVRRAWNNRGQGLQSPKGNLVSLTAIGPDGVDAGNDAVPAFALVPLRYSIHGGPRPPVRVDLLGAEVAQDFKRVVREGGSVDADRHSQALKESVTSPRQQEAEALAAHTGLVMFEGFGQRQTARPVSDMGLTGGSKSIVIVDDTVPEHAFNTQHDFSTANPSVEAFADSFLSNGANPTPPTTPPAVPAGDIDRQSSQLFNEHLEAYSQPQEESLPPFVPDLSSIGRASDESVRPLTAATTTTVTRRHSRAPPVSVGLSRMHQRSRSGRARQSLNSILHRRHASFSSDVAPSTILSFDATTCTRASIADEHEDAVPGPLRVLRKRPGGDLKAVSNVGDLHRLPLRRSQSAGSLSVYTESFRDSYFPGPRQSSSADLRDLYQHQSQAFSVGQLADKPSKREASLCSNTHSKPIMRPSFEAEAKKLAQIPDEDDDGVEAALAKLEGTFERRSTQLSMGLHTAQQSPISPSPQPDLGYFDMTESRADTATVDASAAPSQNGNDQFPISMGSFLDIPRRQVQSFLTDTSGESYSPIALLDRGTMGDGKAKPSTDWQDKSVLQDFDQDTASAATELGAGSKRPSNDSQRVSFTSAPKRDTIPDDSLLPPADVQSFLGSDLSSELSDEDDGVTSLPNGPGSPSSSHIPAHPLGEQHTASPATGRDQQAVQNAVSTAKPSAFSSHMRAFSSDSRHQKPLPPTPQLTPGGEHQLPIGEDYTGAGNAHLSSHTAAIGPSTSYSVHLPFVLAFESITLAQQFTLIEKDALNDIDWKDLVEMDWKDAQNNNVRSWVEFLRNADVHGVEVVIARFNLVVKWAISEIVLTQNTEERAQCIIKYIHIAAHCRHYRNFATMAQLTMALSSNEVSRLAKTWDLVPHADMSTLKELELLVTPMRNFYTLRAEMEAGPDAGCIPFVGIYTHDLLYNAQRPSEIASSPTLPPLVNFERCRIGAGVIKTLLRLIEASTHYDFQPIEGITERCLWLSALGDEEIRRHSGNLE</sequence>
<protein>
    <submittedName>
        <fullName evidence="1">Uncharacterized protein</fullName>
    </submittedName>
</protein>